<evidence type="ECO:0000313" key="2">
    <source>
        <dbReference type="Proteomes" id="UP000289738"/>
    </source>
</evidence>
<evidence type="ECO:0000313" key="1">
    <source>
        <dbReference type="EMBL" id="RYQ95801.1"/>
    </source>
</evidence>
<name>A0A444Y1I8_ARAHY</name>
<dbReference type="InterPro" id="IPR004252">
    <property type="entry name" value="Probable_transposase_24"/>
</dbReference>
<dbReference type="Proteomes" id="UP000289738">
    <property type="component" value="Chromosome B08"/>
</dbReference>
<sequence length="151" mass="17040">MDRRRSMHALSAYWNTDAGFLQKSAQGKLNRAYDCSGFGAAPHTTGSISVTQHKTNMKKSLKKTPTQLEFFAKTHKHKDETWLDKKSKHVEEEFKNAIEQTTQKAFEEGSNAPNEMDVLCEIARVKKGRIYGLGIESTVIDKRPSYRGSSS</sequence>
<organism evidence="1 2">
    <name type="scientific">Arachis hypogaea</name>
    <name type="common">Peanut</name>
    <dbReference type="NCBI Taxonomy" id="3818"/>
    <lineage>
        <taxon>Eukaryota</taxon>
        <taxon>Viridiplantae</taxon>
        <taxon>Streptophyta</taxon>
        <taxon>Embryophyta</taxon>
        <taxon>Tracheophyta</taxon>
        <taxon>Spermatophyta</taxon>
        <taxon>Magnoliopsida</taxon>
        <taxon>eudicotyledons</taxon>
        <taxon>Gunneridae</taxon>
        <taxon>Pentapetalae</taxon>
        <taxon>rosids</taxon>
        <taxon>fabids</taxon>
        <taxon>Fabales</taxon>
        <taxon>Fabaceae</taxon>
        <taxon>Papilionoideae</taxon>
        <taxon>50 kb inversion clade</taxon>
        <taxon>dalbergioids sensu lato</taxon>
        <taxon>Dalbergieae</taxon>
        <taxon>Pterocarpus clade</taxon>
        <taxon>Arachis</taxon>
    </lineage>
</organism>
<comment type="caution">
    <text evidence="1">The sequence shown here is derived from an EMBL/GenBank/DDBJ whole genome shotgun (WGS) entry which is preliminary data.</text>
</comment>
<keyword evidence="2" id="KW-1185">Reference proteome</keyword>
<proteinExistence type="predicted"/>
<dbReference type="AlphaFoldDB" id="A0A444Y1I8"/>
<accession>A0A444Y1I8</accession>
<gene>
    <name evidence="1" type="ORF">Ahy_B08g091159</name>
</gene>
<reference evidence="1 2" key="1">
    <citation type="submission" date="2019-01" db="EMBL/GenBank/DDBJ databases">
        <title>Sequencing of cultivated peanut Arachis hypogaea provides insights into genome evolution and oil improvement.</title>
        <authorList>
            <person name="Chen X."/>
        </authorList>
    </citation>
    <scope>NUCLEOTIDE SEQUENCE [LARGE SCALE GENOMIC DNA]</scope>
    <source>
        <strain evidence="2">cv. Fuhuasheng</strain>
        <tissue evidence="1">Leaves</tissue>
    </source>
</reference>
<protein>
    <submittedName>
        <fullName evidence="1">Uncharacterized protein</fullName>
    </submittedName>
</protein>
<dbReference type="EMBL" id="SDMP01000018">
    <property type="protein sequence ID" value="RYQ95801.1"/>
    <property type="molecule type" value="Genomic_DNA"/>
</dbReference>
<dbReference type="Pfam" id="PF03004">
    <property type="entry name" value="Transposase_24"/>
    <property type="match status" value="1"/>
</dbReference>